<dbReference type="Pfam" id="PF10367">
    <property type="entry name" value="zf-Vps39_C"/>
    <property type="match status" value="1"/>
</dbReference>
<dbReference type="PROSITE" id="PS50219">
    <property type="entry name" value="CNH"/>
    <property type="match status" value="1"/>
</dbReference>
<dbReference type="OrthoDB" id="10260443at2759"/>
<evidence type="ECO:0000256" key="3">
    <source>
        <dbReference type="ARBA" id="ARBA00038201"/>
    </source>
</evidence>
<reference evidence="6 7" key="1">
    <citation type="journal article" date="2016" name="Genome Biol. Evol.">
        <title>Divergent and convergent evolution of fungal pathogenicity.</title>
        <authorList>
            <person name="Shang Y."/>
            <person name="Xiao G."/>
            <person name="Zheng P."/>
            <person name="Cen K."/>
            <person name="Zhan S."/>
            <person name="Wang C."/>
        </authorList>
    </citation>
    <scope>NUCLEOTIDE SEQUENCE [LARGE SCALE GENOMIC DNA]</scope>
    <source>
        <strain evidence="6 7">RCEF 2490</strain>
    </source>
</reference>
<evidence type="ECO:0000256" key="4">
    <source>
        <dbReference type="SAM" id="MobiDB-lite"/>
    </source>
</evidence>
<dbReference type="EMBL" id="AZGY01000010">
    <property type="protein sequence ID" value="KZZ94912.1"/>
    <property type="molecule type" value="Genomic_DNA"/>
</dbReference>
<name>A0A162IIW1_9HYPO</name>
<feature type="region of interest" description="Disordered" evidence="4">
    <location>
        <begin position="51"/>
        <end position="83"/>
    </location>
</feature>
<comment type="similarity">
    <text evidence="3">Belongs to the VAM6/VPS39 family.</text>
</comment>
<evidence type="ECO:0000256" key="2">
    <source>
        <dbReference type="ARBA" id="ARBA00023136"/>
    </source>
</evidence>
<dbReference type="PANTHER" id="PTHR12894:SF49">
    <property type="entry name" value="VAM6_VPS39-LIKE PROTEIN"/>
    <property type="match status" value="1"/>
</dbReference>
<dbReference type="GO" id="GO:0034058">
    <property type="term" value="P:endosomal vesicle fusion"/>
    <property type="evidence" value="ECO:0007669"/>
    <property type="project" value="TreeGrafter"/>
</dbReference>
<evidence type="ECO:0000259" key="5">
    <source>
        <dbReference type="PROSITE" id="PS50219"/>
    </source>
</evidence>
<feature type="compositionally biased region" description="Polar residues" evidence="4">
    <location>
        <begin position="53"/>
        <end position="72"/>
    </location>
</feature>
<dbReference type="GO" id="GO:0006914">
    <property type="term" value="P:autophagy"/>
    <property type="evidence" value="ECO:0007669"/>
    <property type="project" value="TreeGrafter"/>
</dbReference>
<comment type="caution">
    <text evidence="6">The sequence shown here is derived from an EMBL/GenBank/DDBJ whole genome shotgun (WGS) entry which is preliminary data.</text>
</comment>
<protein>
    <submittedName>
        <fullName evidence="6">AvaB protein</fullName>
    </submittedName>
</protein>
<feature type="region of interest" description="Disordered" evidence="4">
    <location>
        <begin position="520"/>
        <end position="548"/>
    </location>
</feature>
<dbReference type="InterPro" id="IPR019453">
    <property type="entry name" value="VPS39/TGFA1_Znf"/>
</dbReference>
<feature type="compositionally biased region" description="Basic and acidic residues" evidence="4">
    <location>
        <begin position="471"/>
        <end position="481"/>
    </location>
</feature>
<dbReference type="Pfam" id="PF10366">
    <property type="entry name" value="Vps39_1"/>
    <property type="match status" value="1"/>
</dbReference>
<evidence type="ECO:0000313" key="7">
    <source>
        <dbReference type="Proteomes" id="UP000078544"/>
    </source>
</evidence>
<gene>
    <name evidence="6" type="ORF">AAL_05023</name>
</gene>
<accession>A0A162IIW1</accession>
<dbReference type="GO" id="GO:0000329">
    <property type="term" value="C:fungal-type vacuole membrane"/>
    <property type="evidence" value="ECO:0007669"/>
    <property type="project" value="TreeGrafter"/>
</dbReference>
<dbReference type="SUPFAM" id="SSF50978">
    <property type="entry name" value="WD40 repeat-like"/>
    <property type="match status" value="1"/>
</dbReference>
<organism evidence="6 7">
    <name type="scientific">Moelleriella libera RCEF 2490</name>
    <dbReference type="NCBI Taxonomy" id="1081109"/>
    <lineage>
        <taxon>Eukaryota</taxon>
        <taxon>Fungi</taxon>
        <taxon>Dikarya</taxon>
        <taxon>Ascomycota</taxon>
        <taxon>Pezizomycotina</taxon>
        <taxon>Sordariomycetes</taxon>
        <taxon>Hypocreomycetidae</taxon>
        <taxon>Hypocreales</taxon>
        <taxon>Clavicipitaceae</taxon>
        <taxon>Moelleriella</taxon>
    </lineage>
</organism>
<dbReference type="Pfam" id="PF00780">
    <property type="entry name" value="CNH"/>
    <property type="match status" value="1"/>
</dbReference>
<feature type="domain" description="CNH" evidence="5">
    <location>
        <begin position="18"/>
        <end position="350"/>
    </location>
</feature>
<feature type="region of interest" description="Disordered" evidence="4">
    <location>
        <begin position="471"/>
        <end position="497"/>
    </location>
</feature>
<proteinExistence type="inferred from homology"/>
<keyword evidence="2" id="KW-0472">Membrane</keyword>
<dbReference type="Proteomes" id="UP000078544">
    <property type="component" value="Unassembled WGS sequence"/>
</dbReference>
<evidence type="ECO:0000313" key="6">
    <source>
        <dbReference type="EMBL" id="KZZ94912.1"/>
    </source>
</evidence>
<dbReference type="InterPro" id="IPR019452">
    <property type="entry name" value="VPS39/TGF_beta_rcpt-assoc_1"/>
</dbReference>
<dbReference type="AlphaFoldDB" id="A0A162IIW1"/>
<dbReference type="InterPro" id="IPR032914">
    <property type="entry name" value="Vam6/VPS39/TRAP1"/>
</dbReference>
<dbReference type="Pfam" id="PF23556">
    <property type="entry name" value="TPR_Vps41"/>
    <property type="match status" value="1"/>
</dbReference>
<keyword evidence="7" id="KW-1185">Reference proteome</keyword>
<sequence>MLSAFNAHPIIELRQRDKSKIETIVAHGDRIFAGLNSGALRIYRLNERLETQPADSSSLTEQDSQKPSTSIQGDRPVSRAASKPTDLLREVEKFSTRAIEQLAIIREANTIISLSNYYISLHDLQNYEHIETLDRTKNASCFAVTSNIVKDADTGIPEIISRLAVAVKRRLLLWNWHDSELSHDVSEVVLAESIRSITWASATKLVCGMNSGYVVVDVLTRDIVEVVSPGAVGPNGSGSRFGAVSAAGMGYMGLGGYTPKPLAAKLFAGEILLAKDINTLFIDDQGHPIERRQIPWPSAPESIGYSYPYILALQPSAKGLLEVRNPDTLSLMQSIPLPGAAQLHVPPPTVSLAHAGKGFHISSDRCVWKMIATDYDSQVEELVRLENFDEAISVLNMLEDALLKDKSQTLREVKMLKAEALFKKKKFRQTMDLMNEEDVHAPAERVLRLFPPQISGALSRWAEHTQQNIDARDTSTKETTHHKSSNQGGSADSSSASHVGTGFAKLFTGSIKKTAAEIASAAPKKTGNETGNGQDPNEVEPEEEKPLEGRELVEAVRELCSYLVGTRTRLQRYIDPTTGRLRERSAHDVSIEEATERFLRVSQTESDQKLEETLQNTSRLVDTTLFRAYMFSQPALVGTFLRVPNFCDPDVVNEALLGHNRYLELIDFFYGKKLHEKALGLLHRFGSPDEPDSRAPSLHGPSRTIQYLQNLPPSQADLIFEYASWTLRSNPDHAMEIFTGDTENAESLPRDRVVAFLRKLDSQWERQYLEHIINELDDMTHEFHNRLVELYVQTLLKPEGGDSHDEIMDKLVTFLRDSRQVYSLTKAFEMMPKDDPSFFEAQAIVLSNRGQHRKALEIYVFSMKDYTKAQEYCNRVYKSQDTTLSSPLNSRDSVSLDTDDPGLSIYHTLLSLYLKPPAPHQVQLEPALDLLSKHGSRLPASSTLGLISDDLPVKSLESYFRGRIRSANSLVNESRIVAGLRKAEQIAVAARLNIGDDAAGGLVGGRSRHVTITDERHCFVCHKRLAMGIRMGGSVIAVLPDNSVVHYGCLNRAMAQSADSPRNADWSKEVL</sequence>
<comment type="subcellular location">
    <subcellularLocation>
        <location evidence="1">Endomembrane system</location>
        <topology evidence="1">Peripheral membrane protein</topology>
    </subcellularLocation>
</comment>
<dbReference type="InterPro" id="IPR001180">
    <property type="entry name" value="CNH_dom"/>
</dbReference>
<dbReference type="STRING" id="1081109.A0A162IIW1"/>
<dbReference type="GO" id="GO:0012505">
    <property type="term" value="C:endomembrane system"/>
    <property type="evidence" value="ECO:0007669"/>
    <property type="project" value="UniProtKB-SubCell"/>
</dbReference>
<evidence type="ECO:0000256" key="1">
    <source>
        <dbReference type="ARBA" id="ARBA00004184"/>
    </source>
</evidence>
<feature type="compositionally biased region" description="Low complexity" evidence="4">
    <location>
        <begin position="485"/>
        <end position="497"/>
    </location>
</feature>
<dbReference type="InterPro" id="IPR036322">
    <property type="entry name" value="WD40_repeat_dom_sf"/>
</dbReference>
<dbReference type="PANTHER" id="PTHR12894">
    <property type="entry name" value="CNH DOMAIN CONTAINING"/>
    <property type="match status" value="1"/>
</dbReference>